<name>A0A6G7XGV3_9MICO</name>
<dbReference type="Gene3D" id="3.30.70.240">
    <property type="match status" value="1"/>
</dbReference>
<dbReference type="CDD" id="cd09755">
    <property type="entry name" value="Cas2_I-E"/>
    <property type="match status" value="1"/>
</dbReference>
<evidence type="ECO:0000313" key="2">
    <source>
        <dbReference type="Proteomes" id="UP000502677"/>
    </source>
</evidence>
<gene>
    <name evidence="1" type="primary">cas2e</name>
    <name evidence="1" type="ORF">G7068_10640</name>
</gene>
<evidence type="ECO:0000313" key="1">
    <source>
        <dbReference type="EMBL" id="QIK63601.1"/>
    </source>
</evidence>
<keyword evidence="2" id="KW-1185">Reference proteome</keyword>
<dbReference type="Pfam" id="PF09707">
    <property type="entry name" value="Cas_Cas2CT1978"/>
    <property type="match status" value="1"/>
</dbReference>
<protein>
    <submittedName>
        <fullName evidence="1">Type I-E CRISPR-associated endoribonuclease Cas2</fullName>
    </submittedName>
</protein>
<dbReference type="RefSeq" id="WP_166291911.1">
    <property type="nucleotide sequence ID" value="NZ_CP049863.1"/>
</dbReference>
<proteinExistence type="predicted"/>
<sequence length="112" mass="12020">MIAVLVAKAVPEHLRGYFGRFLTEVVPGVFAGRTSRVVAERLWKRASEVLVTGNMALVVTDNTLEQGYSFLTAGPNPPAVVDLDGLQLIAHLYRPSDSQDSVNLGENALSPG</sequence>
<dbReference type="Proteomes" id="UP000502677">
    <property type="component" value="Chromosome"/>
</dbReference>
<reference evidence="1 2" key="1">
    <citation type="submission" date="2020-03" db="EMBL/GenBank/DDBJ databases">
        <title>Leucobacter sp. nov., isolated from beetles.</title>
        <authorList>
            <person name="Hyun D.-W."/>
            <person name="Bae J.-W."/>
        </authorList>
    </citation>
    <scope>NUCLEOTIDE SEQUENCE [LARGE SCALE GENOMIC DNA]</scope>
    <source>
        <strain evidence="1 2">HDW9C</strain>
    </source>
</reference>
<organism evidence="1 2">
    <name type="scientific">Leucobacter viscericola</name>
    <dbReference type="NCBI Taxonomy" id="2714935"/>
    <lineage>
        <taxon>Bacteria</taxon>
        <taxon>Bacillati</taxon>
        <taxon>Actinomycetota</taxon>
        <taxon>Actinomycetes</taxon>
        <taxon>Micrococcales</taxon>
        <taxon>Microbacteriaceae</taxon>
        <taxon>Leucobacter</taxon>
    </lineage>
</organism>
<dbReference type="AlphaFoldDB" id="A0A6G7XGV3"/>
<dbReference type="NCBIfam" id="TIGR01873">
    <property type="entry name" value="cas_CT1978"/>
    <property type="match status" value="1"/>
</dbReference>
<dbReference type="KEGG" id="lvi:G7068_10640"/>
<accession>A0A6G7XGV3</accession>
<dbReference type="EMBL" id="CP049863">
    <property type="protein sequence ID" value="QIK63601.1"/>
    <property type="molecule type" value="Genomic_DNA"/>
</dbReference>
<dbReference type="InterPro" id="IPR010152">
    <property type="entry name" value="CRISPR-assoc_prot_Cas2_sub"/>
</dbReference>